<dbReference type="EMBL" id="JANBVO010000004">
    <property type="protein sequence ID" value="KAJ9155053.1"/>
    <property type="molecule type" value="Genomic_DNA"/>
</dbReference>
<dbReference type="AlphaFoldDB" id="A0AA38RQS1"/>
<protein>
    <recommendedName>
        <fullName evidence="2">DUF7907 domain-containing protein</fullName>
    </recommendedName>
</protein>
<keyword evidence="1" id="KW-0732">Signal</keyword>
<reference evidence="3" key="1">
    <citation type="submission" date="2022-07" db="EMBL/GenBank/DDBJ databases">
        <title>Fungi with potential for degradation of polypropylene.</title>
        <authorList>
            <person name="Gostincar C."/>
        </authorList>
    </citation>
    <scope>NUCLEOTIDE SEQUENCE</scope>
    <source>
        <strain evidence="3">EXF-13308</strain>
    </source>
</reference>
<evidence type="ECO:0000313" key="3">
    <source>
        <dbReference type="EMBL" id="KAJ9155053.1"/>
    </source>
</evidence>
<evidence type="ECO:0000259" key="2">
    <source>
        <dbReference type="Pfam" id="PF25484"/>
    </source>
</evidence>
<dbReference type="InterPro" id="IPR057229">
    <property type="entry name" value="DUF7907"/>
</dbReference>
<dbReference type="Pfam" id="PF25484">
    <property type="entry name" value="DUF7907"/>
    <property type="match status" value="1"/>
</dbReference>
<dbReference type="Proteomes" id="UP001174694">
    <property type="component" value="Unassembled WGS sequence"/>
</dbReference>
<evidence type="ECO:0000256" key="1">
    <source>
        <dbReference type="SAM" id="SignalP"/>
    </source>
</evidence>
<sequence>MKATVISATLLALAASAAAQRYNTSAPFALKIESANATLDGVYLSSCHAGAAIEELCLAGTTAPGSYGTYYHNTTADLDVEGFHTGPLFWNLPANVDGVLQNVSSGLSFLYRPFGSVALPLLQPGSGEINVGFDADAKLFISNDLIESTFTDSSYPNYTAPFPVYQWFACFNYNLGYYYQSLGWATTGVATNPTCQPVNVTREFI</sequence>
<feature type="signal peptide" evidence="1">
    <location>
        <begin position="1"/>
        <end position="19"/>
    </location>
</feature>
<accession>A0AA38RQS1</accession>
<comment type="caution">
    <text evidence="3">The sequence shown here is derived from an EMBL/GenBank/DDBJ whole genome shotgun (WGS) entry which is preliminary data.</text>
</comment>
<feature type="chain" id="PRO_5041252342" description="DUF7907 domain-containing protein" evidence="1">
    <location>
        <begin position="20"/>
        <end position="205"/>
    </location>
</feature>
<proteinExistence type="predicted"/>
<name>A0AA38RQS1_9PEZI</name>
<keyword evidence="4" id="KW-1185">Reference proteome</keyword>
<organism evidence="3 4">
    <name type="scientific">Pleurostoma richardsiae</name>
    <dbReference type="NCBI Taxonomy" id="41990"/>
    <lineage>
        <taxon>Eukaryota</taxon>
        <taxon>Fungi</taxon>
        <taxon>Dikarya</taxon>
        <taxon>Ascomycota</taxon>
        <taxon>Pezizomycotina</taxon>
        <taxon>Sordariomycetes</taxon>
        <taxon>Sordariomycetidae</taxon>
        <taxon>Calosphaeriales</taxon>
        <taxon>Pleurostomataceae</taxon>
        <taxon>Pleurostoma</taxon>
    </lineage>
</organism>
<gene>
    <name evidence="3" type="ORF">NKR23_g2266</name>
</gene>
<evidence type="ECO:0000313" key="4">
    <source>
        <dbReference type="Proteomes" id="UP001174694"/>
    </source>
</evidence>
<feature type="domain" description="DUF7907" evidence="2">
    <location>
        <begin position="25"/>
        <end position="204"/>
    </location>
</feature>